<dbReference type="InterPro" id="IPR051043">
    <property type="entry name" value="Sulfatase_Mod_Factor_Kinase"/>
</dbReference>
<dbReference type="PROSITE" id="PS51257">
    <property type="entry name" value="PROKAR_LIPOPROTEIN"/>
    <property type="match status" value="1"/>
</dbReference>
<protein>
    <submittedName>
        <fullName evidence="3">Formylglycine-generating enzyme family protein</fullName>
    </submittedName>
</protein>
<dbReference type="PANTHER" id="PTHR23150">
    <property type="entry name" value="SULFATASE MODIFYING FACTOR 1, 2"/>
    <property type="match status" value="1"/>
</dbReference>
<dbReference type="Gene3D" id="3.90.1580.10">
    <property type="entry name" value="paralog of FGE (formylglycine-generating enzyme)"/>
    <property type="match status" value="1"/>
</dbReference>
<dbReference type="InterPro" id="IPR005532">
    <property type="entry name" value="SUMF_dom"/>
</dbReference>
<dbReference type="GO" id="GO:0120147">
    <property type="term" value="F:formylglycine-generating oxidase activity"/>
    <property type="evidence" value="ECO:0007669"/>
    <property type="project" value="TreeGrafter"/>
</dbReference>
<dbReference type="SUPFAM" id="SSF56436">
    <property type="entry name" value="C-type lectin-like"/>
    <property type="match status" value="1"/>
</dbReference>
<feature type="domain" description="Sulfatase-modifying factor enzyme-like" evidence="2">
    <location>
        <begin position="59"/>
        <end position="302"/>
    </location>
</feature>
<evidence type="ECO:0000313" key="4">
    <source>
        <dbReference type="Proteomes" id="UP001069090"/>
    </source>
</evidence>
<keyword evidence="4" id="KW-1185">Reference proteome</keyword>
<accession>A0A9J6RQK2</accession>
<feature type="signal peptide" evidence="1">
    <location>
        <begin position="1"/>
        <end position="31"/>
    </location>
</feature>
<name>A0A9J6RQK2_9GAMM</name>
<dbReference type="PANTHER" id="PTHR23150:SF35">
    <property type="entry name" value="BLL6746 PROTEIN"/>
    <property type="match status" value="1"/>
</dbReference>
<proteinExistence type="predicted"/>
<dbReference type="InterPro" id="IPR016187">
    <property type="entry name" value="CTDL_fold"/>
</dbReference>
<evidence type="ECO:0000256" key="1">
    <source>
        <dbReference type="SAM" id="SignalP"/>
    </source>
</evidence>
<keyword evidence="1" id="KW-0732">Signal</keyword>
<dbReference type="EMBL" id="JAPTGG010000014">
    <property type="protein sequence ID" value="MCZ0866577.1"/>
    <property type="molecule type" value="Genomic_DNA"/>
</dbReference>
<feature type="chain" id="PRO_5039891451" evidence="1">
    <location>
        <begin position="32"/>
        <end position="305"/>
    </location>
</feature>
<evidence type="ECO:0000313" key="3">
    <source>
        <dbReference type="EMBL" id="MCZ0866577.1"/>
    </source>
</evidence>
<comment type="caution">
    <text evidence="3">The sequence shown here is derived from an EMBL/GenBank/DDBJ whole genome shotgun (WGS) entry which is preliminary data.</text>
</comment>
<dbReference type="RefSeq" id="WP_258332605.1">
    <property type="nucleotide sequence ID" value="NZ_JAPTGG010000014.1"/>
</dbReference>
<dbReference type="InterPro" id="IPR042095">
    <property type="entry name" value="SUMF_sf"/>
</dbReference>
<dbReference type="Proteomes" id="UP001069090">
    <property type="component" value="Unassembled WGS sequence"/>
</dbReference>
<evidence type="ECO:0000259" key="2">
    <source>
        <dbReference type="Pfam" id="PF03781"/>
    </source>
</evidence>
<dbReference type="Pfam" id="PF03781">
    <property type="entry name" value="FGE-sulfatase"/>
    <property type="match status" value="1"/>
</dbReference>
<organism evidence="3 4">
    <name type="scientific">Dasania phycosphaerae</name>
    <dbReference type="NCBI Taxonomy" id="2950436"/>
    <lineage>
        <taxon>Bacteria</taxon>
        <taxon>Pseudomonadati</taxon>
        <taxon>Pseudomonadota</taxon>
        <taxon>Gammaproteobacteria</taxon>
        <taxon>Cellvibrionales</taxon>
        <taxon>Spongiibacteraceae</taxon>
        <taxon>Dasania</taxon>
    </lineage>
</organism>
<dbReference type="AlphaFoldDB" id="A0A9J6RQK2"/>
<sequence>MRIIMGLFSRDKLLLVVCVLLSACAPSSFQAEDGQPLAAPLPTEADFFNDRLANGEAGPKMVRLPAASYVMGCQVAADCYDDDRPLRLVTIPEGVALMVHEVSFSQYDAYAKAANIELPDDRGWGRGDRPVINVTWDDAVAYAQWLSQQTGQHYQLPSESVWEYAARAGTTTPFFFGDDINQLCLYGNVADISEARDRGGKPLITCDDGVGRRTAPVASYKPNPFGLYDMNGNVREWLQDCYHDSYRNAPSDGRARVEDCNTEEQVLRGGAWFSFPWITASSTRQSAEPYAASFSMGFRLMRIAR</sequence>
<reference evidence="3 4" key="1">
    <citation type="submission" date="2022-12" db="EMBL/GenBank/DDBJ databases">
        <title>Dasania phycosphaerae sp. nov., isolated from particulate material of the south coast of Korea.</title>
        <authorList>
            <person name="Jiang Y."/>
        </authorList>
    </citation>
    <scope>NUCLEOTIDE SEQUENCE [LARGE SCALE GENOMIC DNA]</scope>
    <source>
        <strain evidence="3 4">GY-19</strain>
    </source>
</reference>
<gene>
    <name evidence="3" type="ORF">O0V09_15305</name>
</gene>